<reference evidence="3" key="1">
    <citation type="journal article" date="2019" name="Int. J. Syst. Evol. Microbiol.">
        <title>The Global Catalogue of Microorganisms (GCM) 10K type strain sequencing project: providing services to taxonomists for standard genome sequencing and annotation.</title>
        <authorList>
            <consortium name="The Broad Institute Genomics Platform"/>
            <consortium name="The Broad Institute Genome Sequencing Center for Infectious Disease"/>
            <person name="Wu L."/>
            <person name="Ma J."/>
        </authorList>
    </citation>
    <scope>NUCLEOTIDE SEQUENCE [LARGE SCALE GENOMIC DNA]</scope>
    <source>
        <strain evidence="3">JCM 1490</strain>
    </source>
</reference>
<dbReference type="RefSeq" id="WP_382393640.1">
    <property type="nucleotide sequence ID" value="NZ_JBHTCQ010000001.1"/>
</dbReference>
<dbReference type="SUPFAM" id="SSF109854">
    <property type="entry name" value="DinB/YfiT-like putative metalloenzymes"/>
    <property type="match status" value="1"/>
</dbReference>
<evidence type="ECO:0000313" key="2">
    <source>
        <dbReference type="EMBL" id="MFC7405372.1"/>
    </source>
</evidence>
<proteinExistence type="predicted"/>
<dbReference type="InterPro" id="IPR034660">
    <property type="entry name" value="DinB/YfiT-like"/>
</dbReference>
<evidence type="ECO:0000259" key="1">
    <source>
        <dbReference type="Pfam" id="PF12867"/>
    </source>
</evidence>
<accession>A0ABW2Q9L9</accession>
<name>A0ABW2Q9L9_9MICO</name>
<keyword evidence="3" id="KW-1185">Reference proteome</keyword>
<feature type="domain" description="DinB-like" evidence="1">
    <location>
        <begin position="66"/>
        <end position="162"/>
    </location>
</feature>
<dbReference type="Gene3D" id="1.20.120.450">
    <property type="entry name" value="dinb family like domain"/>
    <property type="match status" value="1"/>
</dbReference>
<comment type="caution">
    <text evidence="2">The sequence shown here is derived from an EMBL/GenBank/DDBJ whole genome shotgun (WGS) entry which is preliminary data.</text>
</comment>
<dbReference type="Proteomes" id="UP001596455">
    <property type="component" value="Unassembled WGS sequence"/>
</dbReference>
<protein>
    <submittedName>
        <fullName evidence="2">DinB family protein</fullName>
    </submittedName>
</protein>
<sequence length="173" mass="19516">MTDVAPAREALTWQFDMVWSLAQYHLPALTDEMCTWEPAPGAWTVRPTDDGWVADWADEEPDPVPAVTIGWVCWHIAWWWSETVARARGEEPPGRTGVRYPGSADGVRAQLTALAEQWREILADLDDAALSRPSTFPWPDERPFATTIAWAHAELMKNVAEIGLLRTVHRART</sequence>
<dbReference type="EMBL" id="JBHTCQ010000001">
    <property type="protein sequence ID" value="MFC7405372.1"/>
    <property type="molecule type" value="Genomic_DNA"/>
</dbReference>
<gene>
    <name evidence="2" type="ORF">ACFQQL_09655</name>
</gene>
<dbReference type="Pfam" id="PF12867">
    <property type="entry name" value="DinB_2"/>
    <property type="match status" value="1"/>
</dbReference>
<dbReference type="InterPro" id="IPR024775">
    <property type="entry name" value="DinB-like"/>
</dbReference>
<organism evidence="2 3">
    <name type="scientific">Georgenia alba</name>
    <dbReference type="NCBI Taxonomy" id="2233858"/>
    <lineage>
        <taxon>Bacteria</taxon>
        <taxon>Bacillati</taxon>
        <taxon>Actinomycetota</taxon>
        <taxon>Actinomycetes</taxon>
        <taxon>Micrococcales</taxon>
        <taxon>Bogoriellaceae</taxon>
        <taxon>Georgenia</taxon>
    </lineage>
</organism>
<evidence type="ECO:0000313" key="3">
    <source>
        <dbReference type="Proteomes" id="UP001596455"/>
    </source>
</evidence>